<organism evidence="4 5">
    <name type="scientific">Candidatus Intestinimonas merdavium</name>
    <dbReference type="NCBI Taxonomy" id="2838622"/>
    <lineage>
        <taxon>Bacteria</taxon>
        <taxon>Bacillati</taxon>
        <taxon>Bacillota</taxon>
        <taxon>Clostridia</taxon>
        <taxon>Eubacteriales</taxon>
        <taxon>Intestinimonas</taxon>
    </lineage>
</organism>
<comment type="caution">
    <text evidence="4">The sequence shown here is derived from an EMBL/GenBank/DDBJ whole genome shotgun (WGS) entry which is preliminary data.</text>
</comment>
<dbReference type="InterPro" id="IPR003439">
    <property type="entry name" value="ABC_transporter-like_ATP-bd"/>
</dbReference>
<dbReference type="GO" id="GO:0005886">
    <property type="term" value="C:plasma membrane"/>
    <property type="evidence" value="ECO:0007669"/>
    <property type="project" value="TreeGrafter"/>
</dbReference>
<dbReference type="InterPro" id="IPR027417">
    <property type="entry name" value="P-loop_NTPase"/>
</dbReference>
<dbReference type="PANTHER" id="PTHR24220:SF470">
    <property type="entry name" value="CELL DIVISION ATP-BINDING PROTEIN FTSE"/>
    <property type="match status" value="1"/>
</dbReference>
<dbReference type="GO" id="GO:0022857">
    <property type="term" value="F:transmembrane transporter activity"/>
    <property type="evidence" value="ECO:0007669"/>
    <property type="project" value="TreeGrafter"/>
</dbReference>
<dbReference type="Proteomes" id="UP000886824">
    <property type="component" value="Unassembled WGS sequence"/>
</dbReference>
<protein>
    <submittedName>
        <fullName evidence="4">ATP-binding cassette domain-containing protein</fullName>
    </submittedName>
</protein>
<dbReference type="SUPFAM" id="SSF52540">
    <property type="entry name" value="P-loop containing nucleoside triphosphate hydrolases"/>
    <property type="match status" value="1"/>
</dbReference>
<proteinExistence type="predicted"/>
<evidence type="ECO:0000313" key="4">
    <source>
        <dbReference type="EMBL" id="HIY73758.1"/>
    </source>
</evidence>
<evidence type="ECO:0000256" key="2">
    <source>
        <dbReference type="ARBA" id="ARBA00022840"/>
    </source>
</evidence>
<evidence type="ECO:0000256" key="1">
    <source>
        <dbReference type="ARBA" id="ARBA00022741"/>
    </source>
</evidence>
<gene>
    <name evidence="4" type="ORF">H9826_07275</name>
</gene>
<dbReference type="AlphaFoldDB" id="A0A9D1Z4E0"/>
<feature type="domain" description="ABC transporter" evidence="3">
    <location>
        <begin position="4"/>
        <end position="241"/>
    </location>
</feature>
<reference evidence="4" key="2">
    <citation type="submission" date="2021-04" db="EMBL/GenBank/DDBJ databases">
        <authorList>
            <person name="Gilroy R."/>
        </authorList>
    </citation>
    <scope>NUCLEOTIDE SEQUENCE</scope>
    <source>
        <strain evidence="4">CHK33-7979</strain>
    </source>
</reference>
<dbReference type="InterPro" id="IPR017871">
    <property type="entry name" value="ABC_transporter-like_CS"/>
</dbReference>
<dbReference type="SMART" id="SM00382">
    <property type="entry name" value="AAA"/>
    <property type="match status" value="1"/>
</dbReference>
<dbReference type="Pfam" id="PF00005">
    <property type="entry name" value="ABC_tran"/>
    <property type="match status" value="1"/>
</dbReference>
<dbReference type="EMBL" id="DXCX01000075">
    <property type="protein sequence ID" value="HIY73758.1"/>
    <property type="molecule type" value="Genomic_DNA"/>
</dbReference>
<dbReference type="PROSITE" id="PS50893">
    <property type="entry name" value="ABC_TRANSPORTER_2"/>
    <property type="match status" value="1"/>
</dbReference>
<dbReference type="PANTHER" id="PTHR24220">
    <property type="entry name" value="IMPORT ATP-BINDING PROTEIN"/>
    <property type="match status" value="1"/>
</dbReference>
<dbReference type="PROSITE" id="PS00211">
    <property type="entry name" value="ABC_TRANSPORTER_1"/>
    <property type="match status" value="1"/>
</dbReference>
<keyword evidence="2 4" id="KW-0067">ATP-binding</keyword>
<evidence type="ECO:0000313" key="5">
    <source>
        <dbReference type="Proteomes" id="UP000886824"/>
    </source>
</evidence>
<dbReference type="Gene3D" id="3.40.50.300">
    <property type="entry name" value="P-loop containing nucleotide triphosphate hydrolases"/>
    <property type="match status" value="1"/>
</dbReference>
<dbReference type="GO" id="GO:0005524">
    <property type="term" value="F:ATP binding"/>
    <property type="evidence" value="ECO:0007669"/>
    <property type="project" value="UniProtKB-KW"/>
</dbReference>
<dbReference type="InterPro" id="IPR015854">
    <property type="entry name" value="ABC_transpr_LolD-like"/>
</dbReference>
<sequence>MPEIRLEGITKFYKQEKRQIAAIRDVDLTVRQGEFLFVTGSSGAGKSTLLRVITGDLQPSRGAVYLDGISRTPLSRRFRERTMFGYVPQISQLMRRRTIRENLAAIAMIKGGRKHGPVRERVHKVLAMVGLLGVEDRYPVELSQGECRRVELARAIINSPAVLVLDELTANQDEDTIWDLFHLLEELNHRGTTVIMATHAKPFVNMLRKRVVTLVDGRVFADVEKGRYGDVVGRPAAHPEGKER</sequence>
<name>A0A9D1Z4E0_9FIRM</name>
<keyword evidence="1" id="KW-0547">Nucleotide-binding</keyword>
<dbReference type="GO" id="GO:0016887">
    <property type="term" value="F:ATP hydrolysis activity"/>
    <property type="evidence" value="ECO:0007669"/>
    <property type="project" value="InterPro"/>
</dbReference>
<dbReference type="InterPro" id="IPR003593">
    <property type="entry name" value="AAA+_ATPase"/>
</dbReference>
<evidence type="ECO:0000259" key="3">
    <source>
        <dbReference type="PROSITE" id="PS50893"/>
    </source>
</evidence>
<reference evidence="4" key="1">
    <citation type="journal article" date="2021" name="PeerJ">
        <title>Extensive microbial diversity within the chicken gut microbiome revealed by metagenomics and culture.</title>
        <authorList>
            <person name="Gilroy R."/>
            <person name="Ravi A."/>
            <person name="Getino M."/>
            <person name="Pursley I."/>
            <person name="Horton D.L."/>
            <person name="Alikhan N.F."/>
            <person name="Baker D."/>
            <person name="Gharbi K."/>
            <person name="Hall N."/>
            <person name="Watson M."/>
            <person name="Adriaenssens E.M."/>
            <person name="Foster-Nyarko E."/>
            <person name="Jarju S."/>
            <person name="Secka A."/>
            <person name="Antonio M."/>
            <person name="Oren A."/>
            <person name="Chaudhuri R.R."/>
            <person name="La Ragione R."/>
            <person name="Hildebrand F."/>
            <person name="Pallen M.J."/>
        </authorList>
    </citation>
    <scope>NUCLEOTIDE SEQUENCE</scope>
    <source>
        <strain evidence="4">CHK33-7979</strain>
    </source>
</reference>
<accession>A0A9D1Z4E0</accession>